<accession>A0A1I7ZYG1</accession>
<dbReference type="AlphaFoldDB" id="A0A1I7ZYG1"/>
<feature type="compositionally biased region" description="Basic and acidic residues" evidence="1">
    <location>
        <begin position="66"/>
        <end position="76"/>
    </location>
</feature>
<protein>
    <submittedName>
        <fullName evidence="3">COP-gamma_platf domain-containing protein</fullName>
    </submittedName>
</protein>
<sequence length="94" mass="10224">SQNSEVPLGVAAPQDGALAVLRCAFYAHIANDDGGLLILSLEPVTLEAIPERTKWHQTAVSLPEPPKKLNEAKECSPRFNPPSEDRTFDLLEGM</sequence>
<reference evidence="3" key="1">
    <citation type="submission" date="2016-11" db="UniProtKB">
        <authorList>
            <consortium name="WormBaseParasite"/>
        </authorList>
    </citation>
    <scope>IDENTIFICATION</scope>
</reference>
<evidence type="ECO:0000256" key="1">
    <source>
        <dbReference type="SAM" id="MobiDB-lite"/>
    </source>
</evidence>
<dbReference type="WBParaSite" id="L893_g30881.t1">
    <property type="protein sequence ID" value="L893_g30881.t1"/>
    <property type="gene ID" value="L893_g30881"/>
</dbReference>
<organism evidence="2 3">
    <name type="scientific">Steinernema glaseri</name>
    <dbReference type="NCBI Taxonomy" id="37863"/>
    <lineage>
        <taxon>Eukaryota</taxon>
        <taxon>Metazoa</taxon>
        <taxon>Ecdysozoa</taxon>
        <taxon>Nematoda</taxon>
        <taxon>Chromadorea</taxon>
        <taxon>Rhabditida</taxon>
        <taxon>Tylenchina</taxon>
        <taxon>Panagrolaimomorpha</taxon>
        <taxon>Strongyloidoidea</taxon>
        <taxon>Steinernematidae</taxon>
        <taxon>Steinernema</taxon>
    </lineage>
</organism>
<name>A0A1I7ZYG1_9BILA</name>
<feature type="region of interest" description="Disordered" evidence="1">
    <location>
        <begin position="66"/>
        <end position="86"/>
    </location>
</feature>
<proteinExistence type="predicted"/>
<keyword evidence="2" id="KW-1185">Reference proteome</keyword>
<evidence type="ECO:0000313" key="3">
    <source>
        <dbReference type="WBParaSite" id="L893_g30881.t1"/>
    </source>
</evidence>
<dbReference type="Proteomes" id="UP000095287">
    <property type="component" value="Unplaced"/>
</dbReference>
<evidence type="ECO:0000313" key="2">
    <source>
        <dbReference type="Proteomes" id="UP000095287"/>
    </source>
</evidence>